<dbReference type="Proteomes" id="UP000299102">
    <property type="component" value="Unassembled WGS sequence"/>
</dbReference>
<sequence length="135" mass="15328">MIYVFLFFLTPPQRHSINSRTNEPNPCQCPVISYAELSSKESPIGHVMRRRHPCVLFGPIRRLDSFTECGRISVPTARDMRGRRRGSRLGIRCRSKPSQVGSFPLMLSRRRLAATGWSGEFRSMNLTNGGSQSCR</sequence>
<reference evidence="1 2" key="1">
    <citation type="journal article" date="2019" name="Commun. Biol.">
        <title>The bagworm genome reveals a unique fibroin gene that provides high tensile strength.</title>
        <authorList>
            <person name="Kono N."/>
            <person name="Nakamura H."/>
            <person name="Ohtoshi R."/>
            <person name="Tomita M."/>
            <person name="Numata K."/>
            <person name="Arakawa K."/>
        </authorList>
    </citation>
    <scope>NUCLEOTIDE SEQUENCE [LARGE SCALE GENOMIC DNA]</scope>
</reference>
<gene>
    <name evidence="1" type="ORF">EVAR_90321_1</name>
</gene>
<evidence type="ECO:0000313" key="1">
    <source>
        <dbReference type="EMBL" id="GBP89183.1"/>
    </source>
</evidence>
<dbReference type="AlphaFoldDB" id="A0A4C1ZPK1"/>
<comment type="caution">
    <text evidence="1">The sequence shown here is derived from an EMBL/GenBank/DDBJ whole genome shotgun (WGS) entry which is preliminary data.</text>
</comment>
<accession>A0A4C1ZPK1</accession>
<dbReference type="EMBL" id="BGZK01001980">
    <property type="protein sequence ID" value="GBP89183.1"/>
    <property type="molecule type" value="Genomic_DNA"/>
</dbReference>
<keyword evidence="2" id="KW-1185">Reference proteome</keyword>
<protein>
    <submittedName>
        <fullName evidence="1">Uncharacterized protein</fullName>
    </submittedName>
</protein>
<proteinExistence type="predicted"/>
<name>A0A4C1ZPK1_EUMVA</name>
<evidence type="ECO:0000313" key="2">
    <source>
        <dbReference type="Proteomes" id="UP000299102"/>
    </source>
</evidence>
<organism evidence="1 2">
    <name type="scientific">Eumeta variegata</name>
    <name type="common">Bagworm moth</name>
    <name type="synonym">Eumeta japonica</name>
    <dbReference type="NCBI Taxonomy" id="151549"/>
    <lineage>
        <taxon>Eukaryota</taxon>
        <taxon>Metazoa</taxon>
        <taxon>Ecdysozoa</taxon>
        <taxon>Arthropoda</taxon>
        <taxon>Hexapoda</taxon>
        <taxon>Insecta</taxon>
        <taxon>Pterygota</taxon>
        <taxon>Neoptera</taxon>
        <taxon>Endopterygota</taxon>
        <taxon>Lepidoptera</taxon>
        <taxon>Glossata</taxon>
        <taxon>Ditrysia</taxon>
        <taxon>Tineoidea</taxon>
        <taxon>Psychidae</taxon>
        <taxon>Oiketicinae</taxon>
        <taxon>Eumeta</taxon>
    </lineage>
</organism>